<dbReference type="InterPro" id="IPR007358">
    <property type="entry name" value="Nucleoid_associated_NdpA"/>
</dbReference>
<dbReference type="Proteomes" id="UP000215002">
    <property type="component" value="Chromosome"/>
</dbReference>
<dbReference type="EMBL" id="CP022743">
    <property type="protein sequence ID" value="ASU34058.1"/>
    <property type="molecule type" value="Genomic_DNA"/>
</dbReference>
<proteinExistence type="predicted"/>
<name>A0A223NWT4_9SPHI</name>
<dbReference type="OrthoDB" id="9153118at2"/>
<keyword evidence="2" id="KW-1185">Reference proteome</keyword>
<reference evidence="1 2" key="1">
    <citation type="submission" date="2017-08" db="EMBL/GenBank/DDBJ databases">
        <title>Complete genome sequence of Mucilaginibacter sp. strain BJC16-A31.</title>
        <authorList>
            <consortium name="Henan University of Science and Technology"/>
            <person name="You X."/>
        </authorList>
    </citation>
    <scope>NUCLEOTIDE SEQUENCE [LARGE SCALE GENOMIC DNA]</scope>
    <source>
        <strain evidence="1 2">BJC16-A31</strain>
    </source>
</reference>
<dbReference type="AlphaFoldDB" id="A0A223NWT4"/>
<gene>
    <name evidence="1" type="ORF">MuYL_2168</name>
</gene>
<sequence>MVTFFEASLDTISVHHVGNPSINELYSLSDHPLELKDEVIPNLLMQYFLKPFEKANEVYHLTHSSGDLSLNEIHHFVTRVFDQKEKFHEASELIAKFLFKVTTHPNIKGGELYVVYFNKVQIEGNPLDAIGIFKSENKETYLKVYPDKGGFQVDYEENAININKLDKGVLIFNIEKENGYKVVVIDKNNSGGQDAAVYWKDDFLQLKIRNDSYNQTTNTLGIYKNFVTEKLDEEFEMSKADKIDLLNRSMKYFKEKDTFDMDEFTGEVLGNEKAIESFKNFKSQYEQEFDSPIADTFEISDNAVKKQAKVYKSVLKLDKNFHIYIHGDKDLIEKGFDDGKAMNYYKVYFKEEA</sequence>
<evidence type="ECO:0000313" key="1">
    <source>
        <dbReference type="EMBL" id="ASU34058.1"/>
    </source>
</evidence>
<evidence type="ECO:0008006" key="3">
    <source>
        <dbReference type="Google" id="ProtNLM"/>
    </source>
</evidence>
<accession>A0A223NWT4</accession>
<dbReference type="RefSeq" id="WP_094570451.1">
    <property type="nucleotide sequence ID" value="NZ_CP022743.1"/>
</dbReference>
<evidence type="ECO:0000313" key="2">
    <source>
        <dbReference type="Proteomes" id="UP000215002"/>
    </source>
</evidence>
<protein>
    <recommendedName>
        <fullName evidence="3">Nucleoid-associated protein</fullName>
    </recommendedName>
</protein>
<dbReference type="Pfam" id="PF04245">
    <property type="entry name" value="NA37"/>
    <property type="match status" value="1"/>
</dbReference>
<organism evidence="1 2">
    <name type="scientific">Mucilaginibacter xinganensis</name>
    <dbReference type="NCBI Taxonomy" id="1234841"/>
    <lineage>
        <taxon>Bacteria</taxon>
        <taxon>Pseudomonadati</taxon>
        <taxon>Bacteroidota</taxon>
        <taxon>Sphingobacteriia</taxon>
        <taxon>Sphingobacteriales</taxon>
        <taxon>Sphingobacteriaceae</taxon>
        <taxon>Mucilaginibacter</taxon>
    </lineage>
</organism>
<dbReference type="KEGG" id="muc:MuYL_2168"/>